<sequence length="758" mass="86343">MVNEKSKPAEKNLPKRTSSRRKIDSPQDEPENPPAKSAKTTSKPTPKASGEPPASAKNAASGAIKSSSSGAAKLAAAAPPSSAKKEFEGDVYKILIEHEEEISVNSKPDEDHDKFKETCNKIKDLMISISELKKQDTPEAKAEIGKKRIDVCMLFVTLKRINRFEKYKTKNSREMLSRVRQQVDSYNLQLQNLLYESMHLHKAVTKCLEFKSDDKDIDLVPLPEFYKEAPPSISRKEETEKDPHLQRLARLEWELEQRKQLAAKSEILLKEKEEVASEINKKNEYLDNICPQLETLMKAMIPVQEQLGMSDSKVRKLHKSAVLLPEPLYALFVQLEAYMEASDKLIVVSIMGDEEEARQLKKSSRVEEDNEDTDSDLEDLIQPSRRSRRVKKSVRQEEERKALLQKHPLSVQLLVKLKKYKDSITLTFNYLLKLQVVTVKCSVNMDRELEGSFAGDLISASNLLSELFPNDTGLTSPNSSNFFQLKDLGLDSFHNYVQDVGFPYQWAQKMCGFSFLAETPNSEPVMVMKVDPAVIRGCVPEMIRTVRSRFKARMALGKQIQDFEKGKVIVHTSQKRLFPSKVACNLATWESITWEDYETIPSNQNLIEEGVVHESDKFYKANFSRLNSDGNFAKLTAYIVVKPDYPRVAPVFSLRMHWNTDIDARNSSAIRDMEKEVNVHWRELITEPGWVWGLLSAQMMRVMVCFDVFLEALGCAGTAPPEFSMDTHRMFFRPVKGRSRSLPFKYVPGAGNGRFVQR</sequence>
<accession>A0A8S1CPZ7</accession>
<name>A0A8S1CPZ7_9INSE</name>
<dbReference type="Proteomes" id="UP000494165">
    <property type="component" value="Unassembled WGS sequence"/>
</dbReference>
<evidence type="ECO:0000256" key="4">
    <source>
        <dbReference type="SAM" id="MobiDB-lite"/>
    </source>
</evidence>
<dbReference type="AlphaFoldDB" id="A0A8S1CPZ7"/>
<evidence type="ECO:0000256" key="3">
    <source>
        <dbReference type="ARBA" id="ARBA00023242"/>
    </source>
</evidence>
<proteinExistence type="inferred from homology"/>
<evidence type="ECO:0000313" key="6">
    <source>
        <dbReference type="Proteomes" id="UP000494165"/>
    </source>
</evidence>
<comment type="similarity">
    <text evidence="2">Belongs to the THOC5 family.</text>
</comment>
<protein>
    <recommendedName>
        <fullName evidence="7">THO complex subunit 5 homolog</fullName>
    </recommendedName>
</protein>
<feature type="compositionally biased region" description="Basic and acidic residues" evidence="4">
    <location>
        <begin position="1"/>
        <end position="13"/>
    </location>
</feature>
<dbReference type="PANTHER" id="PTHR13375">
    <property type="entry name" value="FMS INTERACTING PROTEIN"/>
    <property type="match status" value="1"/>
</dbReference>
<feature type="compositionally biased region" description="Acidic residues" evidence="4">
    <location>
        <begin position="368"/>
        <end position="379"/>
    </location>
</feature>
<evidence type="ECO:0000313" key="5">
    <source>
        <dbReference type="EMBL" id="CAB3370112.1"/>
    </source>
</evidence>
<gene>
    <name evidence="5" type="ORF">CLODIP_2_CD12099</name>
</gene>
<feature type="region of interest" description="Disordered" evidence="4">
    <location>
        <begin position="359"/>
        <end position="379"/>
    </location>
</feature>
<evidence type="ECO:0000256" key="2">
    <source>
        <dbReference type="ARBA" id="ARBA00008044"/>
    </source>
</evidence>
<evidence type="ECO:0000256" key="1">
    <source>
        <dbReference type="ARBA" id="ARBA00004123"/>
    </source>
</evidence>
<dbReference type="InterPro" id="IPR019163">
    <property type="entry name" value="THO_Thoc5"/>
</dbReference>
<reference evidence="5 6" key="1">
    <citation type="submission" date="2020-04" db="EMBL/GenBank/DDBJ databases">
        <authorList>
            <person name="Alioto T."/>
            <person name="Alioto T."/>
            <person name="Gomez Garrido J."/>
        </authorList>
    </citation>
    <scope>NUCLEOTIDE SEQUENCE [LARGE SCALE GENOMIC DNA]</scope>
</reference>
<dbReference type="GO" id="GO:0000445">
    <property type="term" value="C:THO complex part of transcription export complex"/>
    <property type="evidence" value="ECO:0007669"/>
    <property type="project" value="TreeGrafter"/>
</dbReference>
<organism evidence="5 6">
    <name type="scientific">Cloeon dipterum</name>
    <dbReference type="NCBI Taxonomy" id="197152"/>
    <lineage>
        <taxon>Eukaryota</taxon>
        <taxon>Metazoa</taxon>
        <taxon>Ecdysozoa</taxon>
        <taxon>Arthropoda</taxon>
        <taxon>Hexapoda</taxon>
        <taxon>Insecta</taxon>
        <taxon>Pterygota</taxon>
        <taxon>Palaeoptera</taxon>
        <taxon>Ephemeroptera</taxon>
        <taxon>Pisciforma</taxon>
        <taxon>Baetidae</taxon>
        <taxon>Cloeon</taxon>
    </lineage>
</organism>
<keyword evidence="3" id="KW-0539">Nucleus</keyword>
<dbReference type="GO" id="GO:0006406">
    <property type="term" value="P:mRNA export from nucleus"/>
    <property type="evidence" value="ECO:0007669"/>
    <property type="project" value="TreeGrafter"/>
</dbReference>
<comment type="subcellular location">
    <subcellularLocation>
        <location evidence="1">Nucleus</location>
    </subcellularLocation>
</comment>
<evidence type="ECO:0008006" key="7">
    <source>
        <dbReference type="Google" id="ProtNLM"/>
    </source>
</evidence>
<feature type="compositionally biased region" description="Low complexity" evidence="4">
    <location>
        <begin position="34"/>
        <end position="82"/>
    </location>
</feature>
<dbReference type="OrthoDB" id="20582at2759"/>
<dbReference type="GO" id="GO:0003729">
    <property type="term" value="F:mRNA binding"/>
    <property type="evidence" value="ECO:0007669"/>
    <property type="project" value="TreeGrafter"/>
</dbReference>
<dbReference type="Pfam" id="PF09766">
    <property type="entry name" value="FmiP_Thoc5"/>
    <property type="match status" value="1"/>
</dbReference>
<comment type="caution">
    <text evidence="5">The sequence shown here is derived from an EMBL/GenBank/DDBJ whole genome shotgun (WGS) entry which is preliminary data.</text>
</comment>
<feature type="region of interest" description="Disordered" evidence="4">
    <location>
        <begin position="1"/>
        <end position="82"/>
    </location>
</feature>
<dbReference type="EMBL" id="CADEPI010000050">
    <property type="protein sequence ID" value="CAB3370112.1"/>
    <property type="molecule type" value="Genomic_DNA"/>
</dbReference>
<keyword evidence="6" id="KW-1185">Reference proteome</keyword>
<dbReference type="PANTHER" id="PTHR13375:SF3">
    <property type="entry name" value="THO COMPLEX SUBUNIT 5 HOMOLOG"/>
    <property type="match status" value="1"/>
</dbReference>